<accession>A0A1W1VPD3</accession>
<dbReference type="EMBL" id="FWWU01000009">
    <property type="protein sequence ID" value="SMB95219.1"/>
    <property type="molecule type" value="Genomic_DNA"/>
</dbReference>
<evidence type="ECO:0000313" key="2">
    <source>
        <dbReference type="Proteomes" id="UP000192582"/>
    </source>
</evidence>
<evidence type="ECO:0000313" key="1">
    <source>
        <dbReference type="EMBL" id="SMB95219.1"/>
    </source>
</evidence>
<name>A0A1W1VPD3_9DEIO</name>
<dbReference type="RefSeq" id="WP_245808499.1">
    <property type="nucleotide sequence ID" value="NZ_FWWU01000009.1"/>
</dbReference>
<keyword evidence="2" id="KW-1185">Reference proteome</keyword>
<dbReference type="Proteomes" id="UP000192582">
    <property type="component" value="Unassembled WGS sequence"/>
</dbReference>
<dbReference type="AlphaFoldDB" id="A0A1W1VPD3"/>
<sequence>MLPALLLVVLPCDELGVRYGGVERGAADVLPRDELRGGVLYDGLEELDREGDERGAL</sequence>
<reference evidence="1 2" key="1">
    <citation type="submission" date="2017-04" db="EMBL/GenBank/DDBJ databases">
        <authorList>
            <person name="Afonso C.L."/>
            <person name="Miller P.J."/>
            <person name="Scott M.A."/>
            <person name="Spackman E."/>
            <person name="Goraichik I."/>
            <person name="Dimitrov K.M."/>
            <person name="Suarez D.L."/>
            <person name="Swayne D.E."/>
        </authorList>
    </citation>
    <scope>NUCLEOTIDE SEQUENCE [LARGE SCALE GENOMIC DNA]</scope>
    <source>
        <strain evidence="1 2">KR-140</strain>
    </source>
</reference>
<gene>
    <name evidence="1" type="ORF">SAMN00790413_02745</name>
</gene>
<protein>
    <submittedName>
        <fullName evidence="1">Uncharacterized protein</fullName>
    </submittedName>
</protein>
<proteinExistence type="predicted"/>
<organism evidence="1 2">
    <name type="scientific">Deinococcus hopiensis KR-140</name>
    <dbReference type="NCBI Taxonomy" id="695939"/>
    <lineage>
        <taxon>Bacteria</taxon>
        <taxon>Thermotogati</taxon>
        <taxon>Deinococcota</taxon>
        <taxon>Deinococci</taxon>
        <taxon>Deinococcales</taxon>
        <taxon>Deinococcaceae</taxon>
        <taxon>Deinococcus</taxon>
    </lineage>
</organism>